<proteinExistence type="predicted"/>
<dbReference type="STRING" id="1313296.SAMN05661091_1216"/>
<evidence type="ECO:0000259" key="2">
    <source>
        <dbReference type="Pfam" id="PF13349"/>
    </source>
</evidence>
<dbReference type="RefSeq" id="WP_208918194.1">
    <property type="nucleotide sequence ID" value="NZ_LT840184.1"/>
</dbReference>
<organism evidence="3 4">
    <name type="scientific">Paenibacillus uliginis N3/975</name>
    <dbReference type="NCBI Taxonomy" id="1313296"/>
    <lineage>
        <taxon>Bacteria</taxon>
        <taxon>Bacillati</taxon>
        <taxon>Bacillota</taxon>
        <taxon>Bacilli</taxon>
        <taxon>Bacillales</taxon>
        <taxon>Paenibacillaceae</taxon>
        <taxon>Paenibacillus</taxon>
    </lineage>
</organism>
<gene>
    <name evidence="3" type="ORF">SAMN05661091_1216</name>
</gene>
<reference evidence="3 4" key="1">
    <citation type="submission" date="2017-04" db="EMBL/GenBank/DDBJ databases">
        <authorList>
            <person name="Afonso C.L."/>
            <person name="Miller P.J."/>
            <person name="Scott M.A."/>
            <person name="Spackman E."/>
            <person name="Goraichik I."/>
            <person name="Dimitrov K.M."/>
            <person name="Suarez D.L."/>
            <person name="Swayne D.E."/>
        </authorList>
    </citation>
    <scope>NUCLEOTIDE SEQUENCE [LARGE SCALE GENOMIC DNA]</scope>
    <source>
        <strain evidence="3 4">N3/975</strain>
    </source>
</reference>
<dbReference type="Proteomes" id="UP000192940">
    <property type="component" value="Chromosome I"/>
</dbReference>
<sequence length="290" mass="31860">MKTNKWIWLLTVIALVGVLYITSQIGSKKLEITEHLPSEEVQSIEIMNDSWDIEVKESTDNQVHVDINGKQKDKKKVPVSVTHQDHKLIIQQNKQIGGALSAFTFEKEGTITILVPKNTVEQVTLINKEGDLDIHTLATQKLTVKNQAGNVKFNQVEADSGVFNLIVGDLTVNNSSFRNLDVVAKANDLYFNNTISSVWNVFSENGEIVLKGIDEKGEMNVETKTGDIQVGYQNAPSSLKVAVENTKGDTTVNLANLSTTMNSDEEVNGTIGAGEYLLHLKSHSGNIGIK</sequence>
<evidence type="ECO:0000313" key="3">
    <source>
        <dbReference type="EMBL" id="SMF75516.1"/>
    </source>
</evidence>
<evidence type="ECO:0000313" key="4">
    <source>
        <dbReference type="Proteomes" id="UP000192940"/>
    </source>
</evidence>
<keyword evidence="4" id="KW-1185">Reference proteome</keyword>
<evidence type="ECO:0000256" key="1">
    <source>
        <dbReference type="SAM" id="Phobius"/>
    </source>
</evidence>
<keyword evidence="1" id="KW-1133">Transmembrane helix</keyword>
<keyword evidence="1" id="KW-0812">Transmembrane</keyword>
<feature type="domain" description="DUF4097" evidence="2">
    <location>
        <begin position="42"/>
        <end position="289"/>
    </location>
</feature>
<dbReference type="EMBL" id="LT840184">
    <property type="protein sequence ID" value="SMF75516.1"/>
    <property type="molecule type" value="Genomic_DNA"/>
</dbReference>
<dbReference type="Pfam" id="PF13349">
    <property type="entry name" value="DUF4097"/>
    <property type="match status" value="1"/>
</dbReference>
<keyword evidence="1" id="KW-0472">Membrane</keyword>
<name>A0A1X7GXM3_9BACL</name>
<feature type="transmembrane region" description="Helical" evidence="1">
    <location>
        <begin position="6"/>
        <end position="22"/>
    </location>
</feature>
<dbReference type="InterPro" id="IPR025164">
    <property type="entry name" value="Toastrack_DUF4097"/>
</dbReference>
<protein>
    <submittedName>
        <fullName evidence="3">Putative adhesin</fullName>
    </submittedName>
</protein>
<dbReference type="AlphaFoldDB" id="A0A1X7GXM3"/>
<accession>A0A1X7GXM3</accession>